<sequence>MAITYENNSATFNSVIYEDEVIQLRDFLQEKASQELTFDFKECDDIHLAILQLIMAYKKNYSCIYEFSDTKKIFEIVLKGFDTSENHCN</sequence>
<dbReference type="EMBL" id="CP046072">
    <property type="protein sequence ID" value="QSZ42284.1"/>
    <property type="molecule type" value="Genomic_DNA"/>
</dbReference>
<accession>A0A975B148</accession>
<organism evidence="1 2">
    <name type="scientific">Sulfurimonas aquatica</name>
    <dbReference type="NCBI Taxonomy" id="2672570"/>
    <lineage>
        <taxon>Bacteria</taxon>
        <taxon>Pseudomonadati</taxon>
        <taxon>Campylobacterota</taxon>
        <taxon>Epsilonproteobacteria</taxon>
        <taxon>Campylobacterales</taxon>
        <taxon>Sulfurimonadaceae</taxon>
        <taxon>Sulfurimonas</taxon>
    </lineage>
</organism>
<evidence type="ECO:0000313" key="2">
    <source>
        <dbReference type="Proteomes" id="UP000671852"/>
    </source>
</evidence>
<dbReference type="RefSeq" id="WP_207561100.1">
    <property type="nucleotide sequence ID" value="NZ_CP046072.1"/>
</dbReference>
<dbReference type="AlphaFoldDB" id="A0A975B148"/>
<protein>
    <recommendedName>
        <fullName evidence="3">STAS domain-containing protein</fullName>
    </recommendedName>
</protein>
<dbReference type="Proteomes" id="UP000671852">
    <property type="component" value="Chromosome"/>
</dbReference>
<proteinExistence type="predicted"/>
<name>A0A975B148_9BACT</name>
<dbReference type="KEGG" id="saqt:GJV85_09255"/>
<evidence type="ECO:0000313" key="1">
    <source>
        <dbReference type="EMBL" id="QSZ42284.1"/>
    </source>
</evidence>
<keyword evidence="2" id="KW-1185">Reference proteome</keyword>
<reference evidence="1" key="2">
    <citation type="submission" date="2021-04" db="EMBL/GenBank/DDBJ databases">
        <title>Isolation and characterization of a novel species of the genus Sulfurimonas.</title>
        <authorList>
            <person name="Fukui M."/>
        </authorList>
    </citation>
    <scope>NUCLEOTIDE SEQUENCE</scope>
    <source>
        <strain evidence="1">H1576</strain>
    </source>
</reference>
<gene>
    <name evidence="1" type="ORF">GJV85_09255</name>
</gene>
<evidence type="ECO:0008006" key="3">
    <source>
        <dbReference type="Google" id="ProtNLM"/>
    </source>
</evidence>
<reference evidence="1" key="1">
    <citation type="submission" date="2019-11" db="EMBL/GenBank/DDBJ databases">
        <authorList>
            <person name="Kojima H."/>
        </authorList>
    </citation>
    <scope>NUCLEOTIDE SEQUENCE</scope>
    <source>
        <strain evidence="1">H1576</strain>
    </source>
</reference>